<evidence type="ECO:0000256" key="1">
    <source>
        <dbReference type="SAM" id="MobiDB-lite"/>
    </source>
</evidence>
<organism evidence="2 3">
    <name type="scientific">Acacia crassicarpa</name>
    <name type="common">northern wattle</name>
    <dbReference type="NCBI Taxonomy" id="499986"/>
    <lineage>
        <taxon>Eukaryota</taxon>
        <taxon>Viridiplantae</taxon>
        <taxon>Streptophyta</taxon>
        <taxon>Embryophyta</taxon>
        <taxon>Tracheophyta</taxon>
        <taxon>Spermatophyta</taxon>
        <taxon>Magnoliopsida</taxon>
        <taxon>eudicotyledons</taxon>
        <taxon>Gunneridae</taxon>
        <taxon>Pentapetalae</taxon>
        <taxon>rosids</taxon>
        <taxon>fabids</taxon>
        <taxon>Fabales</taxon>
        <taxon>Fabaceae</taxon>
        <taxon>Caesalpinioideae</taxon>
        <taxon>mimosoid clade</taxon>
        <taxon>Acacieae</taxon>
        <taxon>Acacia</taxon>
    </lineage>
</organism>
<dbReference type="Proteomes" id="UP001293593">
    <property type="component" value="Unassembled WGS sequence"/>
</dbReference>
<evidence type="ECO:0000313" key="3">
    <source>
        <dbReference type="Proteomes" id="UP001293593"/>
    </source>
</evidence>
<feature type="region of interest" description="Disordered" evidence="1">
    <location>
        <begin position="1"/>
        <end position="34"/>
    </location>
</feature>
<protein>
    <submittedName>
        <fullName evidence="2">Uncharacterized protein</fullName>
    </submittedName>
</protein>
<dbReference type="AlphaFoldDB" id="A0AAE1JQ28"/>
<sequence length="173" mass="16591">MGESNGVGATQGHHFLDGESSGGEDLDDLRHGHGRSGEIAFNSGSHGNATVLATEVDIVVGAAKHGEEVARGDGKDIGAGNSVGAGKLESGLGADDDIEAIAGEGKVDVGVALGFVEGSGGDEDGGVTGVGEAVVEEEAEGGAGGGGAGDLLVGNGVLDDVSELGAGFAVIIQ</sequence>
<accession>A0AAE1JQ28</accession>
<gene>
    <name evidence="2" type="ORF">QN277_020669</name>
</gene>
<evidence type="ECO:0000313" key="2">
    <source>
        <dbReference type="EMBL" id="KAK4272069.1"/>
    </source>
</evidence>
<comment type="caution">
    <text evidence="2">The sequence shown here is derived from an EMBL/GenBank/DDBJ whole genome shotgun (WGS) entry which is preliminary data.</text>
</comment>
<keyword evidence="3" id="KW-1185">Reference proteome</keyword>
<dbReference type="EMBL" id="JAWXYG010000005">
    <property type="protein sequence ID" value="KAK4272069.1"/>
    <property type="molecule type" value="Genomic_DNA"/>
</dbReference>
<name>A0AAE1JQ28_9FABA</name>
<reference evidence="2" key="1">
    <citation type="submission" date="2023-10" db="EMBL/GenBank/DDBJ databases">
        <title>Chromosome-level genome of the transformable northern wattle, Acacia crassicarpa.</title>
        <authorList>
            <person name="Massaro I."/>
            <person name="Sinha N.R."/>
            <person name="Poethig S."/>
            <person name="Leichty A.R."/>
        </authorList>
    </citation>
    <scope>NUCLEOTIDE SEQUENCE</scope>
    <source>
        <strain evidence="2">Acra3RX</strain>
        <tissue evidence="2">Leaf</tissue>
    </source>
</reference>
<proteinExistence type="predicted"/>